<accession>A0AAW1RR20</accession>
<comment type="caution">
    <text evidence="12">The sequence shown here is derived from an EMBL/GenBank/DDBJ whole genome shotgun (WGS) entry which is preliminary data.</text>
</comment>
<feature type="region of interest" description="Disordered" evidence="8">
    <location>
        <begin position="394"/>
        <end position="742"/>
    </location>
</feature>
<proteinExistence type="inferred from homology"/>
<comment type="similarity">
    <text evidence="2">Belongs to the amino acid/polyamine transporter 2 family.</text>
</comment>
<feature type="transmembrane region" description="Helical" evidence="9">
    <location>
        <begin position="939"/>
        <end position="961"/>
    </location>
</feature>
<protein>
    <recommendedName>
        <fullName evidence="14">Amino acid transporter transmembrane domain-containing protein</fullName>
    </recommendedName>
</protein>
<keyword evidence="4 9" id="KW-0812">Transmembrane</keyword>
<feature type="region of interest" description="Disordered" evidence="8">
    <location>
        <begin position="340"/>
        <end position="382"/>
    </location>
</feature>
<dbReference type="InterPro" id="IPR013057">
    <property type="entry name" value="AA_transpt_TM"/>
</dbReference>
<evidence type="ECO:0000256" key="3">
    <source>
        <dbReference type="ARBA" id="ARBA00022448"/>
    </source>
</evidence>
<feature type="transmembrane region" description="Helical" evidence="9">
    <location>
        <begin position="816"/>
        <end position="845"/>
    </location>
</feature>
<dbReference type="AlphaFoldDB" id="A0AAW1RR20"/>
<keyword evidence="7 9" id="KW-0472">Membrane</keyword>
<evidence type="ECO:0000256" key="1">
    <source>
        <dbReference type="ARBA" id="ARBA00004141"/>
    </source>
</evidence>
<evidence type="ECO:0000256" key="8">
    <source>
        <dbReference type="SAM" id="MobiDB-lite"/>
    </source>
</evidence>
<evidence type="ECO:0000256" key="9">
    <source>
        <dbReference type="SAM" id="Phobius"/>
    </source>
</evidence>
<evidence type="ECO:0000256" key="7">
    <source>
        <dbReference type="ARBA" id="ARBA00023136"/>
    </source>
</evidence>
<feature type="domain" description="Amino acid transporter transmembrane" evidence="10">
    <location>
        <begin position="738"/>
        <end position="1147"/>
    </location>
</feature>
<keyword evidence="5" id="KW-0029">Amino-acid transport</keyword>
<dbReference type="PANTHER" id="PTHR22950:SF458">
    <property type="entry name" value="SODIUM-COUPLED NEUTRAL AMINO ACID TRANSPORTER 11-RELATED"/>
    <property type="match status" value="1"/>
</dbReference>
<sequence length="1155" mass="119818">TSFDPIIDRVSGKDLLEAMVFAREVGDWDFHGMHTAILYHEDAPGNEATPSGNDGQLGDGATHRLPALPDKAAYMEMKAQPPLPGSGPLANSSPATSAFNSPGVGLPVGAASPPAASPAVLLQAPSAPQGAAPIKGLPHSDQSAASTAGQPMAAANLPAAASVPIIQAEPSSALEPEQQEHGSVAAPRKRSRLSRSSYPDADIDALLAVPEAAPALGLPDAGIVDAEEKPKGKRPVAAAVFCAFGAGLAQLPFIATQIGERRRGHARSLCNAVESLLSCSGVATLCVPATYEAFPTWKGGLGFTDMPRHQLAAAKAFMGLLMFPGTCLLSKCISPGKETLGLDEHGQPIEPAQPMPAAPTQPSVSSPLQDGLGSEHRSQPFEPGQERLIAPDSAISQPTWPNGPERPPSNDVRPDEPSEAMTSRSDPAATSHGASPALAPVNGTHGHELPAADPGLPVEGAPCPAVTPEGDGAPSIRPTAQDAAEMGIATLSSSQGIRQGPSELPSAALASGSVINGSKEAREGASAQPTSNGTGLAHPAEAPASRGQPFGTYCAASAALGSEIRPGNQRKHAAATESDATLRKRGPGENHNQHAVRPSGRMSEQPVTEWAQDILQRMLGRRSGSKDGNSHSESNVGLSNILTPESDGPVQRQSTASEQSNPPQSDMSEQNRPDPQQEDTRSDPQDSAPESSLLGQNARPNSPEPDLEAPLLGQEAGEHEGKAETGPPGPAPDSDERQSSVFQSSSNLANTVVGAGIMALPHAIAVLGMVFGSAMLVLIYALARLTLSKLIKMSQDFKAQSYPQLVRKQLGRWGDLYLQASIIINNAGILVVYLIILGDIAVGSAPKYDGLLSTWFGLDAGHAWFLNRPFVVALLVVALLLPLSMLRQLSVLAKVSTVSLALAAFFAVTCVLLGTYAAVMNGVSNVRLWPGFGEIVSPTAFLGLVATLPVLATSFVCHYNLHPVMKDLKNYTEKRMVGTIDLGLGLCTSAYVMAGIGGYLLFGGHPAEDVLKNFTPAALTPLLGSGLASITEGLIRASYLVVLLCHAPIVTFGLRALILEIISGSTDDAGPQVFRGVTVSIVVFAYIASVLVPSVYTFLSITGATAALSLAYIIPALLMLKLEPAGGQRGLAWVILVACGLVSIMSIVHTFVQAA</sequence>
<evidence type="ECO:0000259" key="11">
    <source>
        <dbReference type="Pfam" id="PF23209"/>
    </source>
</evidence>
<feature type="region of interest" description="Disordered" evidence="8">
    <location>
        <begin position="127"/>
        <end position="151"/>
    </location>
</feature>
<dbReference type="GO" id="GO:0015179">
    <property type="term" value="F:L-amino acid transmembrane transporter activity"/>
    <property type="evidence" value="ECO:0007669"/>
    <property type="project" value="TreeGrafter"/>
</dbReference>
<keyword evidence="3" id="KW-0813">Transport</keyword>
<feature type="transmembrane region" description="Helical" evidence="9">
    <location>
        <begin position="898"/>
        <end position="919"/>
    </location>
</feature>
<evidence type="ECO:0000313" key="12">
    <source>
        <dbReference type="EMBL" id="KAK9836206.1"/>
    </source>
</evidence>
<feature type="compositionally biased region" description="Polar residues" evidence="8">
    <location>
        <begin position="651"/>
        <end position="674"/>
    </location>
</feature>
<feature type="region of interest" description="Disordered" evidence="8">
    <location>
        <begin position="172"/>
        <end position="195"/>
    </location>
</feature>
<feature type="transmembrane region" description="Helical" evidence="9">
    <location>
        <begin position="1037"/>
        <end position="1061"/>
    </location>
</feature>
<feature type="compositionally biased region" description="Polar residues" evidence="8">
    <location>
        <begin position="631"/>
        <end position="643"/>
    </location>
</feature>
<feature type="transmembrane region" description="Helical" evidence="9">
    <location>
        <begin position="865"/>
        <end position="886"/>
    </location>
</feature>
<evidence type="ECO:0000313" key="13">
    <source>
        <dbReference type="Proteomes" id="UP001485043"/>
    </source>
</evidence>
<feature type="transmembrane region" description="Helical" evidence="9">
    <location>
        <begin position="1073"/>
        <end position="1092"/>
    </location>
</feature>
<feature type="compositionally biased region" description="Basic and acidic residues" evidence="8">
    <location>
        <begin position="580"/>
        <end position="592"/>
    </location>
</feature>
<evidence type="ECO:0000256" key="4">
    <source>
        <dbReference type="ARBA" id="ARBA00022692"/>
    </source>
</evidence>
<evidence type="ECO:0000256" key="5">
    <source>
        <dbReference type="ARBA" id="ARBA00022970"/>
    </source>
</evidence>
<reference evidence="12 13" key="1">
    <citation type="journal article" date="2024" name="Nat. Commun.">
        <title>Phylogenomics reveals the evolutionary origins of lichenization in chlorophyte algae.</title>
        <authorList>
            <person name="Puginier C."/>
            <person name="Libourel C."/>
            <person name="Otte J."/>
            <person name="Skaloud P."/>
            <person name="Haon M."/>
            <person name="Grisel S."/>
            <person name="Petersen M."/>
            <person name="Berrin J.G."/>
            <person name="Delaux P.M."/>
            <person name="Dal Grande F."/>
            <person name="Keller J."/>
        </authorList>
    </citation>
    <scope>NUCLEOTIDE SEQUENCE [LARGE SCALE GENOMIC DNA]</scope>
    <source>
        <strain evidence="12 13">SAG 2523</strain>
    </source>
</reference>
<feature type="transmembrane region" description="Helical" evidence="9">
    <location>
        <begin position="1098"/>
        <end position="1118"/>
    </location>
</feature>
<feature type="compositionally biased region" description="Polar residues" evidence="8">
    <location>
        <begin position="688"/>
        <end position="700"/>
    </location>
</feature>
<dbReference type="EMBL" id="JALJOV010002028">
    <property type="protein sequence ID" value="KAK9836206.1"/>
    <property type="molecule type" value="Genomic_DNA"/>
</dbReference>
<feature type="region of interest" description="Disordered" evidence="8">
    <location>
        <begin position="42"/>
        <end position="61"/>
    </location>
</feature>
<dbReference type="GO" id="GO:0016020">
    <property type="term" value="C:membrane"/>
    <property type="evidence" value="ECO:0007669"/>
    <property type="project" value="UniProtKB-SubCell"/>
</dbReference>
<dbReference type="InterPro" id="IPR056511">
    <property type="entry name" value="IDM1_C"/>
</dbReference>
<evidence type="ECO:0000256" key="6">
    <source>
        <dbReference type="ARBA" id="ARBA00022989"/>
    </source>
</evidence>
<feature type="domain" description="Increased DNA methylation 1 C-terminal" evidence="11">
    <location>
        <begin position="232"/>
        <end position="331"/>
    </location>
</feature>
<feature type="non-terminal residue" evidence="12">
    <location>
        <position position="1"/>
    </location>
</feature>
<feature type="transmembrane region" description="Helical" evidence="9">
    <location>
        <begin position="1130"/>
        <end position="1152"/>
    </location>
</feature>
<dbReference type="Proteomes" id="UP001485043">
    <property type="component" value="Unassembled WGS sequence"/>
</dbReference>
<feature type="transmembrane region" description="Helical" evidence="9">
    <location>
        <begin position="982"/>
        <end position="1002"/>
    </location>
</feature>
<keyword evidence="13" id="KW-1185">Reference proteome</keyword>
<organism evidence="12 13">
    <name type="scientific">Apatococcus fuscideae</name>
    <dbReference type="NCBI Taxonomy" id="2026836"/>
    <lineage>
        <taxon>Eukaryota</taxon>
        <taxon>Viridiplantae</taxon>
        <taxon>Chlorophyta</taxon>
        <taxon>core chlorophytes</taxon>
        <taxon>Trebouxiophyceae</taxon>
        <taxon>Chlorellales</taxon>
        <taxon>Chlorellaceae</taxon>
        <taxon>Apatococcus</taxon>
    </lineage>
</organism>
<evidence type="ECO:0000259" key="10">
    <source>
        <dbReference type="Pfam" id="PF01490"/>
    </source>
</evidence>
<dbReference type="Pfam" id="PF01490">
    <property type="entry name" value="Aa_trans"/>
    <property type="match status" value="1"/>
</dbReference>
<dbReference type="PANTHER" id="PTHR22950">
    <property type="entry name" value="AMINO ACID TRANSPORTER"/>
    <property type="match status" value="1"/>
</dbReference>
<gene>
    <name evidence="12" type="ORF">WJX84_010859</name>
</gene>
<dbReference type="Pfam" id="PF23209">
    <property type="entry name" value="IDM1_C"/>
    <property type="match status" value="1"/>
</dbReference>
<name>A0AAW1RR20_9CHLO</name>
<feature type="transmembrane region" description="Helical" evidence="9">
    <location>
        <begin position="759"/>
        <end position="783"/>
    </location>
</feature>
<comment type="subcellular location">
    <subcellularLocation>
        <location evidence="1">Membrane</location>
        <topology evidence="1">Multi-pass membrane protein</topology>
    </subcellularLocation>
</comment>
<evidence type="ECO:0008006" key="14">
    <source>
        <dbReference type="Google" id="ProtNLM"/>
    </source>
</evidence>
<keyword evidence="6 9" id="KW-1133">Transmembrane helix</keyword>
<evidence type="ECO:0000256" key="2">
    <source>
        <dbReference type="ARBA" id="ARBA00008066"/>
    </source>
</evidence>